<evidence type="ECO:0000256" key="7">
    <source>
        <dbReference type="PIRSR" id="PIRSR600760-2"/>
    </source>
</evidence>
<evidence type="ECO:0000313" key="10">
    <source>
        <dbReference type="Proteomes" id="UP000012174"/>
    </source>
</evidence>
<dbReference type="eggNOG" id="KOG2951">
    <property type="taxonomic scope" value="Eukaryota"/>
</dbReference>
<dbReference type="EC" id="3.1.3.25" evidence="8"/>
<feature type="binding site" evidence="7">
    <location>
        <position position="248"/>
    </location>
    <ligand>
        <name>Mg(2+)</name>
        <dbReference type="ChEBI" id="CHEBI:18420"/>
        <label>1</label>
        <note>catalytic</note>
    </ligand>
</feature>
<comment type="cofactor">
    <cofactor evidence="2 7 8">
        <name>Mg(2+)</name>
        <dbReference type="ChEBI" id="CHEBI:18420"/>
    </cofactor>
</comment>
<evidence type="ECO:0000256" key="6">
    <source>
        <dbReference type="ARBA" id="ARBA00022842"/>
    </source>
</evidence>
<dbReference type="AlphaFoldDB" id="M7T4P9"/>
<dbReference type="STRING" id="1287681.M7T4P9"/>
<comment type="similarity">
    <text evidence="3 8">Belongs to the inositol monophosphatase superfamily.</text>
</comment>
<dbReference type="CDD" id="cd01639">
    <property type="entry name" value="IMPase"/>
    <property type="match status" value="1"/>
</dbReference>
<dbReference type="UniPathway" id="UPA00823">
    <property type="reaction ID" value="UER00788"/>
</dbReference>
<dbReference type="GO" id="GO:0046872">
    <property type="term" value="F:metal ion binding"/>
    <property type="evidence" value="ECO:0007669"/>
    <property type="project" value="UniProtKB-KW"/>
</dbReference>
<dbReference type="InterPro" id="IPR020550">
    <property type="entry name" value="Inositol_monophosphatase_CS"/>
</dbReference>
<dbReference type="GO" id="GO:0008934">
    <property type="term" value="F:inositol monophosphate 1-phosphatase activity"/>
    <property type="evidence" value="ECO:0007669"/>
    <property type="project" value="InterPro"/>
</dbReference>
<dbReference type="GO" id="GO:0007165">
    <property type="term" value="P:signal transduction"/>
    <property type="evidence" value="ECO:0007669"/>
    <property type="project" value="TreeGrafter"/>
</dbReference>
<dbReference type="PANTHER" id="PTHR20854:SF4">
    <property type="entry name" value="INOSITOL-1-MONOPHOSPHATASE-RELATED"/>
    <property type="match status" value="1"/>
</dbReference>
<evidence type="ECO:0000256" key="4">
    <source>
        <dbReference type="ARBA" id="ARBA00022723"/>
    </source>
</evidence>
<proteinExistence type="inferred from homology"/>
<dbReference type="OrthoDB" id="10254945at2759"/>
<feature type="binding site" evidence="7">
    <location>
        <position position="93"/>
    </location>
    <ligand>
        <name>Mg(2+)</name>
        <dbReference type="ChEBI" id="CHEBI:18420"/>
        <label>2</label>
    </ligand>
</feature>
<organism evidence="9 10">
    <name type="scientific">Eutypa lata (strain UCR-EL1)</name>
    <name type="common">Grapevine dieback disease fungus</name>
    <name type="synonym">Eutypa armeniacae</name>
    <dbReference type="NCBI Taxonomy" id="1287681"/>
    <lineage>
        <taxon>Eukaryota</taxon>
        <taxon>Fungi</taxon>
        <taxon>Dikarya</taxon>
        <taxon>Ascomycota</taxon>
        <taxon>Pezizomycotina</taxon>
        <taxon>Sordariomycetes</taxon>
        <taxon>Xylariomycetidae</taxon>
        <taxon>Xylariales</taxon>
        <taxon>Diatrypaceae</taxon>
        <taxon>Eutypa</taxon>
    </lineage>
</organism>
<protein>
    <recommendedName>
        <fullName evidence="8">Inositol-1-monophosphatase</fullName>
        <ecNumber evidence="8">3.1.3.25</ecNumber>
    </recommendedName>
</protein>
<dbReference type="GO" id="GO:0006021">
    <property type="term" value="P:inositol biosynthetic process"/>
    <property type="evidence" value="ECO:0007669"/>
    <property type="project" value="UniProtKB-UniPathway"/>
</dbReference>
<feature type="binding site" evidence="7">
    <location>
        <position position="71"/>
    </location>
    <ligand>
        <name>Mg(2+)</name>
        <dbReference type="ChEBI" id="CHEBI:18420"/>
        <label>1</label>
        <note>catalytic</note>
    </ligand>
</feature>
<dbReference type="FunFam" id="3.30.540.10:FF:000004">
    <property type="entry name" value="Inositol-1-monophosphatase"/>
    <property type="match status" value="1"/>
</dbReference>
<dbReference type="Pfam" id="PF00459">
    <property type="entry name" value="Inositol_P"/>
    <property type="match status" value="1"/>
</dbReference>
<dbReference type="SUPFAM" id="SSF56655">
    <property type="entry name" value="Carbohydrate phosphatase"/>
    <property type="match status" value="1"/>
</dbReference>
<evidence type="ECO:0000256" key="5">
    <source>
        <dbReference type="ARBA" id="ARBA00022801"/>
    </source>
</evidence>
<keyword evidence="10" id="KW-1185">Reference proteome</keyword>
<evidence type="ECO:0000256" key="1">
    <source>
        <dbReference type="ARBA" id="ARBA00001033"/>
    </source>
</evidence>
<name>M7T4P9_EUTLA</name>
<comment type="catalytic activity">
    <reaction evidence="1 8">
        <text>a myo-inositol phosphate + H2O = myo-inositol + phosphate</text>
        <dbReference type="Rhea" id="RHEA:24056"/>
        <dbReference type="ChEBI" id="CHEBI:15377"/>
        <dbReference type="ChEBI" id="CHEBI:17268"/>
        <dbReference type="ChEBI" id="CHEBI:43474"/>
        <dbReference type="ChEBI" id="CHEBI:84139"/>
        <dbReference type="EC" id="3.1.3.25"/>
    </reaction>
</comment>
<dbReference type="InterPro" id="IPR033942">
    <property type="entry name" value="IMPase"/>
</dbReference>
<dbReference type="Gene3D" id="3.30.540.10">
    <property type="entry name" value="Fructose-1,6-Bisphosphatase, subunit A, domain 1"/>
    <property type="match status" value="1"/>
</dbReference>
<dbReference type="PANTHER" id="PTHR20854">
    <property type="entry name" value="INOSITOL MONOPHOSPHATASE"/>
    <property type="match status" value="1"/>
</dbReference>
<dbReference type="Gene3D" id="3.40.190.80">
    <property type="match status" value="1"/>
</dbReference>
<dbReference type="InterPro" id="IPR020583">
    <property type="entry name" value="Inositol_monoP_metal-BS"/>
</dbReference>
<evidence type="ECO:0000256" key="2">
    <source>
        <dbReference type="ARBA" id="ARBA00001946"/>
    </source>
</evidence>
<dbReference type="Proteomes" id="UP000012174">
    <property type="component" value="Unassembled WGS sequence"/>
</dbReference>
<dbReference type="PROSITE" id="PS00629">
    <property type="entry name" value="IMP_1"/>
    <property type="match status" value="1"/>
</dbReference>
<evidence type="ECO:0000256" key="3">
    <source>
        <dbReference type="ARBA" id="ARBA00009759"/>
    </source>
</evidence>
<dbReference type="HOGENOM" id="CLU_044118_1_2_1"/>
<dbReference type="PROSITE" id="PS00630">
    <property type="entry name" value="IMP_2"/>
    <property type="match status" value="1"/>
</dbReference>
<keyword evidence="6 7" id="KW-0460">Magnesium</keyword>
<dbReference type="OMA" id="ERGLHPW"/>
<evidence type="ECO:0000256" key="8">
    <source>
        <dbReference type="RuleBase" id="RU364068"/>
    </source>
</evidence>
<dbReference type="PRINTS" id="PR00377">
    <property type="entry name" value="IMPHPHTASES"/>
</dbReference>
<keyword evidence="4 7" id="KW-0479">Metal-binding</keyword>
<evidence type="ECO:0000313" key="9">
    <source>
        <dbReference type="EMBL" id="EMR64786.1"/>
    </source>
</evidence>
<feature type="binding site" evidence="7">
    <location>
        <position position="90"/>
    </location>
    <ligand>
        <name>Mg(2+)</name>
        <dbReference type="ChEBI" id="CHEBI:18420"/>
        <label>2</label>
    </ligand>
</feature>
<sequence length="310" mass="33141">MADLNLQEIHDTMIAVAHEAGRMILAANTADIDTGTKLNSADIVTETDQAVEAHVSKRLSQAYPSFAFVGEETYVVGETRVTAAPTFVVDPIDGTTNFVHGFPEACISLGLAVDRKPAVGVVYNPFRDELYSAMHGQGAYLTIGANWGVEGGKGRKQKLPLSTARTGNPPPPLEGLDTSLVAVEWGSARDGPNYEAKTEVFKKLCASQATGGAMVHSLRSMGSAALNLCAVAAGQLDLYWEGGCWAWDVCAGWAILVEAGGLMASGNPGNWDPAVDERKYLAVRGARSGQKEMVEKFWNVVGDRRMDYES</sequence>
<dbReference type="KEGG" id="ela:UCREL1_8252"/>
<accession>M7T4P9</accession>
<dbReference type="GO" id="GO:0046854">
    <property type="term" value="P:phosphatidylinositol phosphate biosynthetic process"/>
    <property type="evidence" value="ECO:0007669"/>
    <property type="project" value="InterPro"/>
</dbReference>
<dbReference type="InterPro" id="IPR000760">
    <property type="entry name" value="Inositol_monophosphatase-like"/>
</dbReference>
<comment type="pathway">
    <text evidence="8">Polyol metabolism; myo-inositol biosynthesis; myo-inositol from D-glucose 6-phosphate: step 2/2.</text>
</comment>
<keyword evidence="5 8" id="KW-0378">Hydrolase</keyword>
<reference evidence="10" key="1">
    <citation type="journal article" date="2013" name="Genome Announc.">
        <title>Draft genome sequence of the grapevine dieback fungus Eutypa lata UCR-EL1.</title>
        <authorList>
            <person name="Blanco-Ulate B."/>
            <person name="Rolshausen P.E."/>
            <person name="Cantu D."/>
        </authorList>
    </citation>
    <scope>NUCLEOTIDE SEQUENCE [LARGE SCALE GENOMIC DNA]</scope>
    <source>
        <strain evidence="10">UCR-EL1</strain>
    </source>
</reference>
<dbReference type="FunFam" id="3.40.190.80:FF:000012">
    <property type="entry name" value="Inositol-1-monophosphatase"/>
    <property type="match status" value="1"/>
</dbReference>
<feature type="binding site" evidence="7">
    <location>
        <position position="92"/>
    </location>
    <ligand>
        <name>Mg(2+)</name>
        <dbReference type="ChEBI" id="CHEBI:18420"/>
        <label>1</label>
        <note>catalytic</note>
    </ligand>
</feature>
<dbReference type="EMBL" id="KB707000">
    <property type="protein sequence ID" value="EMR64786.1"/>
    <property type="molecule type" value="Genomic_DNA"/>
</dbReference>
<gene>
    <name evidence="9" type="ORF">UCREL1_8252</name>
</gene>